<dbReference type="AlphaFoldDB" id="A0A4Q7MT92"/>
<evidence type="ECO:0000313" key="1">
    <source>
        <dbReference type="EMBL" id="RZS72045.1"/>
    </source>
</evidence>
<gene>
    <name evidence="1" type="ORF">EV199_3960</name>
</gene>
<proteinExistence type="predicted"/>
<protein>
    <submittedName>
        <fullName evidence="1">Uncharacterized protein</fullName>
    </submittedName>
</protein>
<accession>A0A4Q7MT92</accession>
<keyword evidence="2" id="KW-1185">Reference proteome</keyword>
<name>A0A4Q7MT92_9BACT</name>
<evidence type="ECO:0000313" key="2">
    <source>
        <dbReference type="Proteomes" id="UP000293874"/>
    </source>
</evidence>
<comment type="caution">
    <text evidence="1">The sequence shown here is derived from an EMBL/GenBank/DDBJ whole genome shotgun (WGS) entry which is preliminary data.</text>
</comment>
<organism evidence="1 2">
    <name type="scientific">Pseudobacter ginsenosidimutans</name>
    <dbReference type="NCBI Taxonomy" id="661488"/>
    <lineage>
        <taxon>Bacteria</taxon>
        <taxon>Pseudomonadati</taxon>
        <taxon>Bacteroidota</taxon>
        <taxon>Chitinophagia</taxon>
        <taxon>Chitinophagales</taxon>
        <taxon>Chitinophagaceae</taxon>
        <taxon>Pseudobacter</taxon>
    </lineage>
</organism>
<dbReference type="Proteomes" id="UP000293874">
    <property type="component" value="Unassembled WGS sequence"/>
</dbReference>
<reference evidence="1 2" key="1">
    <citation type="submission" date="2019-02" db="EMBL/GenBank/DDBJ databases">
        <title>Genomic Encyclopedia of Type Strains, Phase IV (KMG-IV): sequencing the most valuable type-strain genomes for metagenomic binning, comparative biology and taxonomic classification.</title>
        <authorList>
            <person name="Goeker M."/>
        </authorList>
    </citation>
    <scope>NUCLEOTIDE SEQUENCE [LARGE SCALE GENOMIC DNA]</scope>
    <source>
        <strain evidence="1 2">DSM 18116</strain>
    </source>
</reference>
<sequence>MVSLLEITSGKTTVQGDFTQNWIIVICAGGPDCETAGLITVCSKPFSSNESESGFGIIQG</sequence>
<dbReference type="EMBL" id="SGXA01000002">
    <property type="protein sequence ID" value="RZS72045.1"/>
    <property type="molecule type" value="Genomic_DNA"/>
</dbReference>